<keyword evidence="1" id="KW-1133">Transmembrane helix</keyword>
<accession>A0ABZ1Z3T1</accession>
<evidence type="ECO:0000256" key="1">
    <source>
        <dbReference type="SAM" id="Phobius"/>
    </source>
</evidence>
<name>A0ABZ1Z3T1_9NOCA</name>
<dbReference type="RefSeq" id="WP_329414577.1">
    <property type="nucleotide sequence ID" value="NZ_CP109441.1"/>
</dbReference>
<feature type="transmembrane region" description="Helical" evidence="1">
    <location>
        <begin position="32"/>
        <end position="54"/>
    </location>
</feature>
<sequence>MLAARSIRQSHKGIPMSIEPDEHLGIRGQANAVVRALITSVVGVFALLVVVVLVSKALGLGEEESESTAASTTSSSAPTALLTTPAAAPVSLSDPRCAPAPENVVAQVQAGLTMDGYRLTNATVIIDGRLTFFGATTLDASGQMEERSDVWILRDHVVFASTGGARINSQFPKASSSPLSISPADERVRAVDACVVDATRRS</sequence>
<keyword evidence="1" id="KW-0472">Membrane</keyword>
<reference evidence="2" key="1">
    <citation type="submission" date="2022-10" db="EMBL/GenBank/DDBJ databases">
        <title>The complete genomes of actinobacterial strains from the NBC collection.</title>
        <authorList>
            <person name="Joergensen T.S."/>
            <person name="Alvarez Arevalo M."/>
            <person name="Sterndorff E.B."/>
            <person name="Faurdal D."/>
            <person name="Vuksanovic O."/>
            <person name="Mourched A.-S."/>
            <person name="Charusanti P."/>
            <person name="Shaw S."/>
            <person name="Blin K."/>
            <person name="Weber T."/>
        </authorList>
    </citation>
    <scope>NUCLEOTIDE SEQUENCE</scope>
    <source>
        <strain evidence="2">NBC_01482</strain>
    </source>
</reference>
<keyword evidence="1" id="KW-0812">Transmembrane</keyword>
<evidence type="ECO:0000313" key="3">
    <source>
        <dbReference type="Proteomes" id="UP001432062"/>
    </source>
</evidence>
<dbReference type="Proteomes" id="UP001432062">
    <property type="component" value="Chromosome"/>
</dbReference>
<organism evidence="2 3">
    <name type="scientific">Nocardia vinacea</name>
    <dbReference type="NCBI Taxonomy" id="96468"/>
    <lineage>
        <taxon>Bacteria</taxon>
        <taxon>Bacillati</taxon>
        <taxon>Actinomycetota</taxon>
        <taxon>Actinomycetes</taxon>
        <taxon>Mycobacteriales</taxon>
        <taxon>Nocardiaceae</taxon>
        <taxon>Nocardia</taxon>
    </lineage>
</organism>
<evidence type="ECO:0008006" key="4">
    <source>
        <dbReference type="Google" id="ProtNLM"/>
    </source>
</evidence>
<protein>
    <recommendedName>
        <fullName evidence="4">LPS export ABC transporter periplasmic protein LptC</fullName>
    </recommendedName>
</protein>
<proteinExistence type="predicted"/>
<evidence type="ECO:0000313" key="2">
    <source>
        <dbReference type="EMBL" id="WUV49908.1"/>
    </source>
</evidence>
<dbReference type="EMBL" id="CP109441">
    <property type="protein sequence ID" value="WUV49908.1"/>
    <property type="molecule type" value="Genomic_DNA"/>
</dbReference>
<gene>
    <name evidence="2" type="ORF">OG563_17980</name>
</gene>
<keyword evidence="3" id="KW-1185">Reference proteome</keyword>